<evidence type="ECO:0000256" key="1">
    <source>
        <dbReference type="ARBA" id="ARBA00022737"/>
    </source>
</evidence>
<dbReference type="NCBIfam" id="TIGR00756">
    <property type="entry name" value="PPR"/>
    <property type="match status" value="4"/>
</dbReference>
<feature type="repeat" description="PPR" evidence="2">
    <location>
        <begin position="226"/>
        <end position="260"/>
    </location>
</feature>
<dbReference type="InterPro" id="IPR011990">
    <property type="entry name" value="TPR-like_helical_dom_sf"/>
</dbReference>
<organism evidence="4">
    <name type="scientific">Davidia involucrata</name>
    <name type="common">Dove tree</name>
    <dbReference type="NCBI Taxonomy" id="16924"/>
    <lineage>
        <taxon>Eukaryota</taxon>
        <taxon>Viridiplantae</taxon>
        <taxon>Streptophyta</taxon>
        <taxon>Embryophyta</taxon>
        <taxon>Tracheophyta</taxon>
        <taxon>Spermatophyta</taxon>
        <taxon>Magnoliopsida</taxon>
        <taxon>eudicotyledons</taxon>
        <taxon>Gunneridae</taxon>
        <taxon>Pentapetalae</taxon>
        <taxon>asterids</taxon>
        <taxon>Cornales</taxon>
        <taxon>Nyssaceae</taxon>
        <taxon>Davidia</taxon>
    </lineage>
</organism>
<dbReference type="PROSITE" id="PS51375">
    <property type="entry name" value="PPR"/>
    <property type="match status" value="5"/>
</dbReference>
<evidence type="ECO:0000313" key="4">
    <source>
        <dbReference type="EMBL" id="MPA53528.1"/>
    </source>
</evidence>
<feature type="domain" description="PROP1-like PPR" evidence="3">
    <location>
        <begin position="245"/>
        <end position="378"/>
    </location>
</feature>
<reference evidence="4" key="1">
    <citation type="submission" date="2019-08" db="EMBL/GenBank/DDBJ databases">
        <title>Reference gene set and small RNA set construction with multiple tissues from Davidia involucrata Baill.</title>
        <authorList>
            <person name="Yang H."/>
            <person name="Zhou C."/>
            <person name="Li G."/>
            <person name="Wang J."/>
            <person name="Gao P."/>
            <person name="Wang M."/>
            <person name="Wang R."/>
            <person name="Zhao Y."/>
        </authorList>
    </citation>
    <scope>NUCLEOTIDE SEQUENCE</scope>
    <source>
        <tissue evidence="4">Mixed with DoveR01_LX</tissue>
    </source>
</reference>
<dbReference type="PANTHER" id="PTHR46862">
    <property type="entry name" value="OS07G0661900 PROTEIN"/>
    <property type="match status" value="1"/>
</dbReference>
<feature type="repeat" description="PPR" evidence="2">
    <location>
        <begin position="191"/>
        <end position="225"/>
    </location>
</feature>
<dbReference type="AlphaFoldDB" id="A0A5B7ACA6"/>
<dbReference type="PANTHER" id="PTHR46862:SF3">
    <property type="entry name" value="OS07G0661900 PROTEIN"/>
    <property type="match status" value="1"/>
</dbReference>
<keyword evidence="1" id="KW-0677">Repeat</keyword>
<evidence type="ECO:0000256" key="2">
    <source>
        <dbReference type="PROSITE-ProRule" id="PRU00708"/>
    </source>
</evidence>
<dbReference type="InterPro" id="IPR033443">
    <property type="entry name" value="PROP1-like_PPR_dom"/>
</dbReference>
<protein>
    <recommendedName>
        <fullName evidence="3">PROP1-like PPR domain-containing protein</fullName>
    </recommendedName>
</protein>
<accession>A0A5B7ACA6</accession>
<dbReference type="InterPro" id="IPR002885">
    <property type="entry name" value="PPR_rpt"/>
</dbReference>
<feature type="repeat" description="PPR" evidence="2">
    <location>
        <begin position="296"/>
        <end position="330"/>
    </location>
</feature>
<dbReference type="Gene3D" id="1.25.40.10">
    <property type="entry name" value="Tetratricopeptide repeat domain"/>
    <property type="match status" value="2"/>
</dbReference>
<gene>
    <name evidence="4" type="ORF">Din_022969</name>
</gene>
<evidence type="ECO:0000259" key="3">
    <source>
        <dbReference type="Pfam" id="PF17177"/>
    </source>
</evidence>
<proteinExistence type="predicted"/>
<dbReference type="EMBL" id="GHES01022969">
    <property type="protein sequence ID" value="MPA53528.1"/>
    <property type="molecule type" value="Transcribed_RNA"/>
</dbReference>
<feature type="repeat" description="PPR" evidence="2">
    <location>
        <begin position="156"/>
        <end position="190"/>
    </location>
</feature>
<feature type="repeat" description="PPR" evidence="2">
    <location>
        <begin position="261"/>
        <end position="295"/>
    </location>
</feature>
<name>A0A5B7ACA6_DAVIN</name>
<dbReference type="Pfam" id="PF17177">
    <property type="entry name" value="PPR_long"/>
    <property type="match status" value="1"/>
</dbReference>
<sequence>MGFFACSNPITICALSCETTRTHHCHLWGKSFLQKPTNFLCFRKLYFQRVFVKTEEEEKPRFRWVEIGPDISEAQKEAISQLPTKMTRRCKALMKQIICFSPEKTNLSHLLATWVKIMKPSRADWLSVLKELSSLDHPLFFKVAELALLEESFEANVRDYTTIIHGYGKQNRLQDAENTLLAMKRRGFICDQVTLTALIHMYSKAGNLKLAEETFEEMKLLGSPLDKRSYGSMIMAYIRARMLDQGESLLREMEAQEIYAGKEVYKALLRSYSMIGDSEGAQRVFDSIQFAGITPDVKLCGLLINAYVMAGQSHEACIVFENLRRAGLEPNDKCVALILAAYEKENKLNKALDFLIDLEREGIMVGKEASEILAGWFRRLGVVEEVELVLRDYASKEAKCKASAF</sequence>
<dbReference type="Pfam" id="PF13041">
    <property type="entry name" value="PPR_2"/>
    <property type="match status" value="1"/>
</dbReference>